<protein>
    <submittedName>
        <fullName evidence="3">Uncharacterized protein</fullName>
    </submittedName>
</protein>
<reference evidence="3" key="1">
    <citation type="submission" date="2021-01" db="EMBL/GenBank/DDBJ databases">
        <authorList>
            <consortium name="Genoscope - CEA"/>
            <person name="William W."/>
        </authorList>
    </citation>
    <scope>NUCLEOTIDE SEQUENCE</scope>
</reference>
<proteinExistence type="predicted"/>
<evidence type="ECO:0000313" key="4">
    <source>
        <dbReference type="Proteomes" id="UP000688137"/>
    </source>
</evidence>
<keyword evidence="2" id="KW-0732">Signal</keyword>
<evidence type="ECO:0000313" key="3">
    <source>
        <dbReference type="EMBL" id="CAD8083121.1"/>
    </source>
</evidence>
<organism evidence="3 4">
    <name type="scientific">Paramecium primaurelia</name>
    <dbReference type="NCBI Taxonomy" id="5886"/>
    <lineage>
        <taxon>Eukaryota</taxon>
        <taxon>Sar</taxon>
        <taxon>Alveolata</taxon>
        <taxon>Ciliophora</taxon>
        <taxon>Intramacronucleata</taxon>
        <taxon>Oligohymenophorea</taxon>
        <taxon>Peniculida</taxon>
        <taxon>Parameciidae</taxon>
        <taxon>Paramecium</taxon>
    </lineage>
</organism>
<feature type="signal peptide" evidence="2">
    <location>
        <begin position="1"/>
        <end position="16"/>
    </location>
</feature>
<feature type="region of interest" description="Disordered" evidence="1">
    <location>
        <begin position="159"/>
        <end position="182"/>
    </location>
</feature>
<evidence type="ECO:0000256" key="2">
    <source>
        <dbReference type="SAM" id="SignalP"/>
    </source>
</evidence>
<sequence>MYKSLLLCALLIATQAGHVRKTHGAVHQKRVFNSAFMEFVNMGDSDYHLNPKEAQHWAQITSEETKHDKKAKKHASLVQTNEQYVPGVVGQVTDLSNNAGVYSYTVTDLNGNILEQDAGDHLPKQFYNAYLQMTQEIEKGPAMIKLQTDLDNIIREDQLEQESKQEQQSQALEGTALSEQEQ</sequence>
<dbReference type="AlphaFoldDB" id="A0A8S1MYD2"/>
<dbReference type="Proteomes" id="UP000688137">
    <property type="component" value="Unassembled WGS sequence"/>
</dbReference>
<feature type="chain" id="PRO_5035848678" evidence="2">
    <location>
        <begin position="17"/>
        <end position="182"/>
    </location>
</feature>
<dbReference type="OMA" id="FMEFVNM"/>
<accession>A0A8S1MYD2</accession>
<dbReference type="EMBL" id="CAJJDM010000072">
    <property type="protein sequence ID" value="CAD8083121.1"/>
    <property type="molecule type" value="Genomic_DNA"/>
</dbReference>
<keyword evidence="4" id="KW-1185">Reference proteome</keyword>
<gene>
    <name evidence="3" type="ORF">PPRIM_AZ9-3.1.T0690121</name>
</gene>
<name>A0A8S1MYD2_PARPR</name>
<evidence type="ECO:0000256" key="1">
    <source>
        <dbReference type="SAM" id="MobiDB-lite"/>
    </source>
</evidence>
<comment type="caution">
    <text evidence="3">The sequence shown here is derived from an EMBL/GenBank/DDBJ whole genome shotgun (WGS) entry which is preliminary data.</text>
</comment>